<dbReference type="GO" id="GO:0003700">
    <property type="term" value="F:DNA-binding transcription factor activity"/>
    <property type="evidence" value="ECO:0007669"/>
    <property type="project" value="InterPro"/>
</dbReference>
<dbReference type="EMBL" id="LFOE01000023">
    <property type="protein sequence ID" value="OBY30956.1"/>
    <property type="molecule type" value="Genomic_DNA"/>
</dbReference>
<evidence type="ECO:0000313" key="2">
    <source>
        <dbReference type="EMBL" id="OBY30956.1"/>
    </source>
</evidence>
<name>A0A1B8SE57_9MYCO</name>
<dbReference type="InterPro" id="IPR036388">
    <property type="entry name" value="WH-like_DNA-bd_sf"/>
</dbReference>
<dbReference type="PATRIC" id="fig|354243.3.peg.3150"/>
<dbReference type="AlphaFoldDB" id="A0A1B8SE57"/>
<dbReference type="SUPFAM" id="SSF46785">
    <property type="entry name" value="Winged helix' DNA-binding domain"/>
    <property type="match status" value="1"/>
</dbReference>
<sequence length="134" mass="15235">MPRQPGPDAIEQHWWQRFLSGPADAMAALDVGLRGAHGVTIRDLLLLELLSRPDRRAHRICVLAQTLGVSQSRLATQVRRLEGRGLVTRHPSKRDPRGMLPRITAEGHRRLHAVLETHAPEYVRDQLDYLQYEA</sequence>
<evidence type="ECO:0000313" key="3">
    <source>
        <dbReference type="Proteomes" id="UP000092668"/>
    </source>
</evidence>
<evidence type="ECO:0000259" key="1">
    <source>
        <dbReference type="SMART" id="SM00347"/>
    </source>
</evidence>
<organism evidence="2 3">
    <name type="scientific">Mycolicibacter kumamotonensis</name>
    <dbReference type="NCBI Taxonomy" id="354243"/>
    <lineage>
        <taxon>Bacteria</taxon>
        <taxon>Bacillati</taxon>
        <taxon>Actinomycetota</taxon>
        <taxon>Actinomycetes</taxon>
        <taxon>Mycobacteriales</taxon>
        <taxon>Mycobacteriaceae</taxon>
        <taxon>Mycolicibacter</taxon>
    </lineage>
</organism>
<dbReference type="Pfam" id="PF01047">
    <property type="entry name" value="MarR"/>
    <property type="match status" value="1"/>
</dbReference>
<dbReference type="Proteomes" id="UP000092668">
    <property type="component" value="Unassembled WGS sequence"/>
</dbReference>
<comment type="caution">
    <text evidence="2">The sequence shown here is derived from an EMBL/GenBank/DDBJ whole genome shotgun (WGS) entry which is preliminary data.</text>
</comment>
<feature type="domain" description="HTH marR-type" evidence="1">
    <location>
        <begin position="32"/>
        <end position="134"/>
    </location>
</feature>
<dbReference type="InterPro" id="IPR039422">
    <property type="entry name" value="MarR/SlyA-like"/>
</dbReference>
<proteinExistence type="predicted"/>
<dbReference type="PANTHER" id="PTHR33164">
    <property type="entry name" value="TRANSCRIPTIONAL REGULATOR, MARR FAMILY"/>
    <property type="match status" value="1"/>
</dbReference>
<dbReference type="OrthoDB" id="3821431at2"/>
<gene>
    <name evidence="2" type="ORF">ACT18_15220</name>
</gene>
<dbReference type="Gene3D" id="1.10.10.10">
    <property type="entry name" value="Winged helix-like DNA-binding domain superfamily/Winged helix DNA-binding domain"/>
    <property type="match status" value="1"/>
</dbReference>
<dbReference type="PANTHER" id="PTHR33164:SF99">
    <property type="entry name" value="MARR FAMILY REGULATORY PROTEIN"/>
    <property type="match status" value="1"/>
</dbReference>
<accession>A0A1B8SE57</accession>
<dbReference type="SMART" id="SM00347">
    <property type="entry name" value="HTH_MARR"/>
    <property type="match status" value="1"/>
</dbReference>
<keyword evidence="3" id="KW-1185">Reference proteome</keyword>
<protein>
    <submittedName>
        <fullName evidence="2">MarR family transcriptional regulator</fullName>
    </submittedName>
</protein>
<dbReference type="GO" id="GO:0006950">
    <property type="term" value="P:response to stress"/>
    <property type="evidence" value="ECO:0007669"/>
    <property type="project" value="TreeGrafter"/>
</dbReference>
<dbReference type="InterPro" id="IPR036390">
    <property type="entry name" value="WH_DNA-bd_sf"/>
</dbReference>
<reference evidence="2 3" key="1">
    <citation type="submission" date="2015-06" db="EMBL/GenBank/DDBJ databases">
        <title>Genome sequence of Mycobacterium kumamotonense strain Roo.</title>
        <authorList>
            <person name="Greninger A.L."/>
            <person name="Cunningham G."/>
            <person name="Miller S."/>
        </authorList>
    </citation>
    <scope>NUCLEOTIDE SEQUENCE [LARGE SCALE GENOMIC DNA]</scope>
    <source>
        <strain evidence="2 3">Roo</strain>
    </source>
</reference>
<dbReference type="InterPro" id="IPR000835">
    <property type="entry name" value="HTH_MarR-typ"/>
</dbReference>